<comment type="caution">
    <text evidence="1">The sequence shown here is derived from an EMBL/GenBank/DDBJ whole genome shotgun (WGS) entry which is preliminary data.</text>
</comment>
<proteinExistence type="predicted"/>
<dbReference type="Proteomes" id="UP000574690">
    <property type="component" value="Unassembled WGS sequence"/>
</dbReference>
<gene>
    <name evidence="1" type="ORF">HOQ43_06340</name>
</gene>
<name>A0A850C9X4_9ACTN</name>
<evidence type="ECO:0000313" key="1">
    <source>
        <dbReference type="EMBL" id="NUQ88066.1"/>
    </source>
</evidence>
<dbReference type="EMBL" id="JABFXE010000270">
    <property type="protein sequence ID" value="NUQ88066.1"/>
    <property type="molecule type" value="Genomic_DNA"/>
</dbReference>
<evidence type="ECO:0000313" key="2">
    <source>
        <dbReference type="Proteomes" id="UP000574690"/>
    </source>
</evidence>
<accession>A0A850C9X4</accession>
<protein>
    <submittedName>
        <fullName evidence="1">Uncharacterized protein</fullName>
    </submittedName>
</protein>
<reference evidence="1 2" key="1">
    <citation type="submission" date="2020-05" db="EMBL/GenBank/DDBJ databases">
        <title>DNA-SIP metagenomic assembled genomes.</title>
        <authorList>
            <person name="Yu J."/>
        </authorList>
    </citation>
    <scope>NUCLEOTIDE SEQUENCE [LARGE SCALE GENOMIC DNA]</scope>
    <source>
        <strain evidence="1">Bin5.27</strain>
    </source>
</reference>
<dbReference type="AlphaFoldDB" id="A0A850C9X4"/>
<sequence length="293" mass="32053">MPRPLPGTGALVTYIRTGDRDARTAYRDLDDRDRLAYGDIVRRVYATALAHHFGDAVEDGTFDHVTVESDALEDFIEQIAARHPHYSGGVKRVLRSTALTGKGLAPRQVLTAQHLIIREIAKQHPGFRANAERMVASKSRIRGVSSGAEEHFSTWEFTGTDADQAVSVAVGLDGTLQDLALHRGVERLGGRTIAASLIRAWVAAEKRRWARAQEVRWHDAVPRIGSGKGGGDTSRWEAYSGSGLSRATVDRYGRVRDFVFMRAGLFGEGGRHGLAADVAEAVAAAQHRLYSSW</sequence>
<organism evidence="1 2">
    <name type="scientific">Glycomyces artemisiae</name>
    <dbReference type="NCBI Taxonomy" id="1076443"/>
    <lineage>
        <taxon>Bacteria</taxon>
        <taxon>Bacillati</taxon>
        <taxon>Actinomycetota</taxon>
        <taxon>Actinomycetes</taxon>
        <taxon>Glycomycetales</taxon>
        <taxon>Glycomycetaceae</taxon>
        <taxon>Glycomyces</taxon>
    </lineage>
</organism>